<dbReference type="AlphaFoldDB" id="A0AAD3SNM9"/>
<proteinExistence type="predicted"/>
<evidence type="ECO:0000313" key="1">
    <source>
        <dbReference type="EMBL" id="GMH14633.1"/>
    </source>
</evidence>
<reference evidence="1" key="1">
    <citation type="submission" date="2023-05" db="EMBL/GenBank/DDBJ databases">
        <title>Nepenthes gracilis genome sequencing.</title>
        <authorList>
            <person name="Fukushima K."/>
        </authorList>
    </citation>
    <scope>NUCLEOTIDE SEQUENCE</scope>
    <source>
        <strain evidence="1">SING2019-196</strain>
    </source>
</reference>
<dbReference type="Proteomes" id="UP001279734">
    <property type="component" value="Unassembled WGS sequence"/>
</dbReference>
<dbReference type="PROSITE" id="PS51257">
    <property type="entry name" value="PROKAR_LIPOPROTEIN"/>
    <property type="match status" value="1"/>
</dbReference>
<protein>
    <submittedName>
        <fullName evidence="1">Uncharacterized protein</fullName>
    </submittedName>
</protein>
<comment type="caution">
    <text evidence="1">The sequence shown here is derived from an EMBL/GenBank/DDBJ whole genome shotgun (WGS) entry which is preliminary data.</text>
</comment>
<organism evidence="1 2">
    <name type="scientific">Nepenthes gracilis</name>
    <name type="common">Slender pitcher plant</name>
    <dbReference type="NCBI Taxonomy" id="150966"/>
    <lineage>
        <taxon>Eukaryota</taxon>
        <taxon>Viridiplantae</taxon>
        <taxon>Streptophyta</taxon>
        <taxon>Embryophyta</taxon>
        <taxon>Tracheophyta</taxon>
        <taxon>Spermatophyta</taxon>
        <taxon>Magnoliopsida</taxon>
        <taxon>eudicotyledons</taxon>
        <taxon>Gunneridae</taxon>
        <taxon>Pentapetalae</taxon>
        <taxon>Caryophyllales</taxon>
        <taxon>Nepenthaceae</taxon>
        <taxon>Nepenthes</taxon>
    </lineage>
</organism>
<accession>A0AAD3SNM9</accession>
<evidence type="ECO:0000313" key="2">
    <source>
        <dbReference type="Proteomes" id="UP001279734"/>
    </source>
</evidence>
<keyword evidence="2" id="KW-1185">Reference proteome</keyword>
<gene>
    <name evidence="1" type="ORF">Nepgr_016474</name>
</gene>
<sequence length="156" mass="16841">MKPLLLDLIADVMMSANGSAAEPALLQLGAAMQSCDEYDTVCPDAILASIDECWFGYINCTLVWLKDPSWRGKSCVVSSGKSTDQVTAPCTLNVVRLLNSAVAQISLLVLTLLFQICAVPNQADPFVMLGYDPDGLGLQASYLTLLICFCSELREQ</sequence>
<dbReference type="EMBL" id="BSYO01000014">
    <property type="protein sequence ID" value="GMH14633.1"/>
    <property type="molecule type" value="Genomic_DNA"/>
</dbReference>
<name>A0AAD3SNM9_NEPGR</name>